<organism evidence="1 2">
    <name type="scientific">Prorocentrum cordatum</name>
    <dbReference type="NCBI Taxonomy" id="2364126"/>
    <lineage>
        <taxon>Eukaryota</taxon>
        <taxon>Sar</taxon>
        <taxon>Alveolata</taxon>
        <taxon>Dinophyceae</taxon>
        <taxon>Prorocentrales</taxon>
        <taxon>Prorocentraceae</taxon>
        <taxon>Prorocentrum</taxon>
    </lineage>
</organism>
<comment type="caution">
    <text evidence="1">The sequence shown here is derived from an EMBL/GenBank/DDBJ whole genome shotgun (WGS) entry which is preliminary data.</text>
</comment>
<protein>
    <submittedName>
        <fullName evidence="1">Uncharacterized protein</fullName>
    </submittedName>
</protein>
<reference evidence="1" key="1">
    <citation type="submission" date="2023-10" db="EMBL/GenBank/DDBJ databases">
        <authorList>
            <person name="Chen Y."/>
            <person name="Shah S."/>
            <person name="Dougan E. K."/>
            <person name="Thang M."/>
            <person name="Chan C."/>
        </authorList>
    </citation>
    <scope>NUCLEOTIDE SEQUENCE [LARGE SCALE GENOMIC DNA]</scope>
</reference>
<evidence type="ECO:0000313" key="2">
    <source>
        <dbReference type="Proteomes" id="UP001189429"/>
    </source>
</evidence>
<sequence length="211" mass="23401">MDHRRALLLADHASKGLTGMVKDALEQPYVVHQPDCQYGARGGRGIDMASQIFTSLVEYVAAPQMWSIFVLFVDLTKAVDFIIRQLLHGWGRVPADQRLPRVRDLGVAPQAAEWITQCISEHGSLIGHWGEDPVASAMARTLHEGAWLAIDGRPTAVASQTGGRRGCKLGAQMFNNVYGVALHVIAWELDRRGVALKVAEAPREFWRRRRA</sequence>
<gene>
    <name evidence="1" type="ORF">PCOR1329_LOCUS74496</name>
</gene>
<name>A0ABN9X8U5_9DINO</name>
<keyword evidence="2" id="KW-1185">Reference proteome</keyword>
<dbReference type="Proteomes" id="UP001189429">
    <property type="component" value="Unassembled WGS sequence"/>
</dbReference>
<dbReference type="EMBL" id="CAUYUJ010020104">
    <property type="protein sequence ID" value="CAK0895894.1"/>
    <property type="molecule type" value="Genomic_DNA"/>
</dbReference>
<accession>A0ABN9X8U5</accession>
<evidence type="ECO:0000313" key="1">
    <source>
        <dbReference type="EMBL" id="CAK0895894.1"/>
    </source>
</evidence>
<proteinExistence type="predicted"/>